<sequence length="255" mass="27987">MTERRLFTAEIKRLQQQGTPDTTPAAPGELIKALRELRGDIKGLEALIRQGEVPLPAAAPAVAAAAPRPAPAEEPLPTKGAEVSMLKTELRALAVCIEHTKAEIAALRPQDADEDRLIAVTFELDAIVTATERATEQILEAAEKIEAIGHEIQSHAPDAYVKRLVDDITDTISTIFEACNFQDITGQRITKVVKTLKYIEARINAMIEIWGPENIAEVSPKIFEEHHHDEDAKLLNGPQLENKGISQDEIDKLFG</sequence>
<dbReference type="RefSeq" id="WP_377317891.1">
    <property type="nucleotide sequence ID" value="NZ_JBHUIY010000034.1"/>
</dbReference>
<evidence type="ECO:0000313" key="2">
    <source>
        <dbReference type="Proteomes" id="UP001597296"/>
    </source>
</evidence>
<gene>
    <name evidence="1" type="ORF">ACFSNB_14735</name>
</gene>
<dbReference type="InterPro" id="IPR007439">
    <property type="entry name" value="Chemotax_Pase_CheZ"/>
</dbReference>
<protein>
    <submittedName>
        <fullName evidence="1">Protein phosphatase CheZ</fullName>
        <ecNumber evidence="1">3.6.1.-</ecNumber>
    </submittedName>
</protein>
<dbReference type="Gene3D" id="1.10.287.500">
    <property type="entry name" value="Helix hairpin bin"/>
    <property type="match status" value="1"/>
</dbReference>
<dbReference type="Proteomes" id="UP001597296">
    <property type="component" value="Unassembled WGS sequence"/>
</dbReference>
<proteinExistence type="predicted"/>
<name>A0ABW5CGG8_9PROT</name>
<organism evidence="1 2">
    <name type="scientific">Phaeospirillum tilakii</name>
    <dbReference type="NCBI Taxonomy" id="741673"/>
    <lineage>
        <taxon>Bacteria</taxon>
        <taxon>Pseudomonadati</taxon>
        <taxon>Pseudomonadota</taxon>
        <taxon>Alphaproteobacteria</taxon>
        <taxon>Rhodospirillales</taxon>
        <taxon>Rhodospirillaceae</taxon>
        <taxon>Phaeospirillum</taxon>
    </lineage>
</organism>
<dbReference type="GO" id="GO:0016787">
    <property type="term" value="F:hydrolase activity"/>
    <property type="evidence" value="ECO:0007669"/>
    <property type="project" value="UniProtKB-KW"/>
</dbReference>
<keyword evidence="1" id="KW-0378">Hydrolase</keyword>
<dbReference type="SUPFAM" id="SSF75708">
    <property type="entry name" value="Chemotaxis phosphatase CheZ"/>
    <property type="match status" value="1"/>
</dbReference>
<evidence type="ECO:0000313" key="1">
    <source>
        <dbReference type="EMBL" id="MFD2235067.1"/>
    </source>
</evidence>
<dbReference type="Pfam" id="PF04344">
    <property type="entry name" value="CheZ"/>
    <property type="match status" value="1"/>
</dbReference>
<accession>A0ABW5CGG8</accession>
<dbReference type="EC" id="3.6.1.-" evidence="1"/>
<keyword evidence="2" id="KW-1185">Reference proteome</keyword>
<comment type="caution">
    <text evidence="1">The sequence shown here is derived from an EMBL/GenBank/DDBJ whole genome shotgun (WGS) entry which is preliminary data.</text>
</comment>
<dbReference type="EMBL" id="JBHUIY010000034">
    <property type="protein sequence ID" value="MFD2235067.1"/>
    <property type="molecule type" value="Genomic_DNA"/>
</dbReference>
<reference evidence="2" key="1">
    <citation type="journal article" date="2019" name="Int. J. Syst. Evol. Microbiol.">
        <title>The Global Catalogue of Microorganisms (GCM) 10K type strain sequencing project: providing services to taxonomists for standard genome sequencing and annotation.</title>
        <authorList>
            <consortium name="The Broad Institute Genomics Platform"/>
            <consortium name="The Broad Institute Genome Sequencing Center for Infectious Disease"/>
            <person name="Wu L."/>
            <person name="Ma J."/>
        </authorList>
    </citation>
    <scope>NUCLEOTIDE SEQUENCE [LARGE SCALE GENOMIC DNA]</scope>
    <source>
        <strain evidence="2">KCTC 15012</strain>
    </source>
</reference>